<dbReference type="GO" id="GO:0006355">
    <property type="term" value="P:regulation of DNA-templated transcription"/>
    <property type="evidence" value="ECO:0007669"/>
    <property type="project" value="TreeGrafter"/>
</dbReference>
<sequence length="338" mass="38509">MAKDEEHYHILVVEDNIGDFVLIEEYLFDSLLNLNTKHAESFKAASNYLENAEYQFDIVFLDLSLPDKSGEELVLDIINRAVGIPVVVLTGFSNLEFGIRSLALGASDYLLKDDLSPAILYKSLLYNIQRVKFISELKESRSKFSDLFQLNPSPIIVYDLETLKVLDVNQATISKYGYTREELLSKNLFDFRPKEEADKLPQAEEGFWEKNISNDQRITRHIKKNGEIIDVEINPAIVKINSKDAGLVLVNDITENLKYIRKIEEQNDAFKEIAWVQSHVVRAPLARLLGLVNLLEVSEDEGESETNDLLEYIQAAALELDKIVRDINAKAEKISSRE</sequence>
<name>A0A3E0DVV8_9BACT</name>
<dbReference type="CDD" id="cd00082">
    <property type="entry name" value="HisKA"/>
    <property type="match status" value="1"/>
</dbReference>
<dbReference type="GO" id="GO:0000976">
    <property type="term" value="F:transcription cis-regulatory region binding"/>
    <property type="evidence" value="ECO:0007669"/>
    <property type="project" value="TreeGrafter"/>
</dbReference>
<dbReference type="PROSITE" id="PS50110">
    <property type="entry name" value="RESPONSE_REGULATORY"/>
    <property type="match status" value="1"/>
</dbReference>
<dbReference type="Pfam" id="PF00072">
    <property type="entry name" value="Response_reg"/>
    <property type="match status" value="1"/>
</dbReference>
<evidence type="ECO:0000256" key="2">
    <source>
        <dbReference type="ARBA" id="ARBA00012438"/>
    </source>
</evidence>
<dbReference type="InterPro" id="IPR003661">
    <property type="entry name" value="HisK_dim/P_dom"/>
</dbReference>
<dbReference type="SMART" id="SM00091">
    <property type="entry name" value="PAS"/>
    <property type="match status" value="1"/>
</dbReference>
<keyword evidence="6" id="KW-0238">DNA-binding</keyword>
<keyword evidence="5" id="KW-0805">Transcription regulation</keyword>
<dbReference type="NCBIfam" id="TIGR00229">
    <property type="entry name" value="sensory_box"/>
    <property type="match status" value="1"/>
</dbReference>
<evidence type="ECO:0000256" key="3">
    <source>
        <dbReference type="ARBA" id="ARBA00022553"/>
    </source>
</evidence>
<evidence type="ECO:0000313" key="11">
    <source>
        <dbReference type="EMBL" id="REG87048.1"/>
    </source>
</evidence>
<evidence type="ECO:0000259" key="9">
    <source>
        <dbReference type="PROSITE" id="PS50110"/>
    </source>
</evidence>
<evidence type="ECO:0000313" key="12">
    <source>
        <dbReference type="Proteomes" id="UP000256405"/>
    </source>
</evidence>
<dbReference type="SMART" id="SM00448">
    <property type="entry name" value="REC"/>
    <property type="match status" value="1"/>
</dbReference>
<evidence type="ECO:0000256" key="5">
    <source>
        <dbReference type="ARBA" id="ARBA00023015"/>
    </source>
</evidence>
<dbReference type="InterPro" id="IPR011006">
    <property type="entry name" value="CheY-like_superfamily"/>
</dbReference>
<dbReference type="CDD" id="cd00130">
    <property type="entry name" value="PAS"/>
    <property type="match status" value="1"/>
</dbReference>
<dbReference type="SUPFAM" id="SSF47384">
    <property type="entry name" value="Homodimeric domain of signal transducing histidine kinase"/>
    <property type="match status" value="1"/>
</dbReference>
<dbReference type="GO" id="GO:0000156">
    <property type="term" value="F:phosphorelay response regulator activity"/>
    <property type="evidence" value="ECO:0007669"/>
    <property type="project" value="TreeGrafter"/>
</dbReference>
<dbReference type="EMBL" id="QUNF01000011">
    <property type="protein sequence ID" value="REG87048.1"/>
    <property type="molecule type" value="Genomic_DNA"/>
</dbReference>
<comment type="catalytic activity">
    <reaction evidence="1">
        <text>ATP + protein L-histidine = ADP + protein N-phospho-L-histidine.</text>
        <dbReference type="EC" id="2.7.13.3"/>
    </reaction>
</comment>
<dbReference type="InterPro" id="IPR035965">
    <property type="entry name" value="PAS-like_dom_sf"/>
</dbReference>
<dbReference type="PANTHER" id="PTHR48111">
    <property type="entry name" value="REGULATOR OF RPOS"/>
    <property type="match status" value="1"/>
</dbReference>
<gene>
    <name evidence="11" type="ORF">C8N25_11126</name>
</gene>
<dbReference type="EC" id="2.7.13.3" evidence="2"/>
<dbReference type="Gene3D" id="3.30.450.20">
    <property type="entry name" value="PAS domain"/>
    <property type="match status" value="1"/>
</dbReference>
<dbReference type="InterPro" id="IPR036097">
    <property type="entry name" value="HisK_dim/P_sf"/>
</dbReference>
<dbReference type="OrthoDB" id="9124519at2"/>
<dbReference type="PANTHER" id="PTHR48111:SF1">
    <property type="entry name" value="TWO-COMPONENT RESPONSE REGULATOR ORR33"/>
    <property type="match status" value="1"/>
</dbReference>
<evidence type="ECO:0000256" key="8">
    <source>
        <dbReference type="PROSITE-ProRule" id="PRU00169"/>
    </source>
</evidence>
<proteinExistence type="predicted"/>
<keyword evidence="3 8" id="KW-0597">Phosphoprotein</keyword>
<evidence type="ECO:0000256" key="4">
    <source>
        <dbReference type="ARBA" id="ARBA00023012"/>
    </source>
</evidence>
<reference evidence="11 12" key="1">
    <citation type="submission" date="2018-08" db="EMBL/GenBank/DDBJ databases">
        <title>Genomic Encyclopedia of Archaeal and Bacterial Type Strains, Phase II (KMG-II): from individual species to whole genera.</title>
        <authorList>
            <person name="Goeker M."/>
        </authorList>
    </citation>
    <scope>NUCLEOTIDE SEQUENCE [LARGE SCALE GENOMIC DNA]</scope>
    <source>
        <strain evidence="11 12">DSM 15986</strain>
    </source>
</reference>
<keyword evidence="12" id="KW-1185">Reference proteome</keyword>
<dbReference type="InterPro" id="IPR001789">
    <property type="entry name" value="Sig_transdc_resp-reg_receiver"/>
</dbReference>
<dbReference type="Gene3D" id="3.40.50.2300">
    <property type="match status" value="1"/>
</dbReference>
<dbReference type="CDD" id="cd00156">
    <property type="entry name" value="REC"/>
    <property type="match status" value="1"/>
</dbReference>
<evidence type="ECO:0000256" key="7">
    <source>
        <dbReference type="ARBA" id="ARBA00023163"/>
    </source>
</evidence>
<dbReference type="PROSITE" id="PS50112">
    <property type="entry name" value="PAS"/>
    <property type="match status" value="1"/>
</dbReference>
<dbReference type="SUPFAM" id="SSF52172">
    <property type="entry name" value="CheY-like"/>
    <property type="match status" value="1"/>
</dbReference>
<comment type="caution">
    <text evidence="11">The sequence shown here is derived from an EMBL/GenBank/DDBJ whole genome shotgun (WGS) entry which is preliminary data.</text>
</comment>
<accession>A0A3E0DVV8</accession>
<feature type="domain" description="PAS" evidence="10">
    <location>
        <begin position="140"/>
        <end position="215"/>
    </location>
</feature>
<dbReference type="Proteomes" id="UP000256405">
    <property type="component" value="Unassembled WGS sequence"/>
</dbReference>
<dbReference type="GO" id="GO:0000155">
    <property type="term" value="F:phosphorelay sensor kinase activity"/>
    <property type="evidence" value="ECO:0007669"/>
    <property type="project" value="InterPro"/>
</dbReference>
<evidence type="ECO:0000259" key="10">
    <source>
        <dbReference type="PROSITE" id="PS50112"/>
    </source>
</evidence>
<dbReference type="InterPro" id="IPR000014">
    <property type="entry name" value="PAS"/>
</dbReference>
<dbReference type="GO" id="GO:0032993">
    <property type="term" value="C:protein-DNA complex"/>
    <property type="evidence" value="ECO:0007669"/>
    <property type="project" value="TreeGrafter"/>
</dbReference>
<keyword evidence="4" id="KW-0902">Two-component regulatory system</keyword>
<dbReference type="GO" id="GO:0005829">
    <property type="term" value="C:cytosol"/>
    <property type="evidence" value="ECO:0007669"/>
    <property type="project" value="TreeGrafter"/>
</dbReference>
<feature type="modified residue" description="4-aspartylphosphate" evidence="8">
    <location>
        <position position="62"/>
    </location>
</feature>
<organism evidence="11 12">
    <name type="scientific">Algoriphagus antarcticus</name>
    <dbReference type="NCBI Taxonomy" id="238540"/>
    <lineage>
        <taxon>Bacteria</taxon>
        <taxon>Pseudomonadati</taxon>
        <taxon>Bacteroidota</taxon>
        <taxon>Cytophagia</taxon>
        <taxon>Cytophagales</taxon>
        <taxon>Cyclobacteriaceae</taxon>
        <taxon>Algoriphagus</taxon>
    </lineage>
</organism>
<dbReference type="AlphaFoldDB" id="A0A3E0DVV8"/>
<evidence type="ECO:0000256" key="1">
    <source>
        <dbReference type="ARBA" id="ARBA00000085"/>
    </source>
</evidence>
<dbReference type="InterPro" id="IPR039420">
    <property type="entry name" value="WalR-like"/>
</dbReference>
<dbReference type="Gene3D" id="1.10.287.130">
    <property type="match status" value="1"/>
</dbReference>
<evidence type="ECO:0000256" key="6">
    <source>
        <dbReference type="ARBA" id="ARBA00023125"/>
    </source>
</evidence>
<feature type="domain" description="Response regulatory" evidence="9">
    <location>
        <begin position="9"/>
        <end position="127"/>
    </location>
</feature>
<dbReference type="SUPFAM" id="SSF55785">
    <property type="entry name" value="PYP-like sensor domain (PAS domain)"/>
    <property type="match status" value="1"/>
</dbReference>
<dbReference type="Pfam" id="PF13426">
    <property type="entry name" value="PAS_9"/>
    <property type="match status" value="1"/>
</dbReference>
<keyword evidence="7" id="KW-0804">Transcription</keyword>
<protein>
    <recommendedName>
        <fullName evidence="2">histidine kinase</fullName>
        <ecNumber evidence="2">2.7.13.3</ecNumber>
    </recommendedName>
</protein>